<dbReference type="AlphaFoldDB" id="A0A7J6Y6C2"/>
<dbReference type="VEuPathDB" id="TriTrypDB:ECC02_004867"/>
<dbReference type="Proteomes" id="UP000583944">
    <property type="component" value="Unassembled WGS sequence"/>
</dbReference>
<dbReference type="EMBL" id="JABDHM010000030">
    <property type="protein sequence ID" value="KAF5222113.1"/>
    <property type="molecule type" value="Genomic_DNA"/>
</dbReference>
<name>A0A7J6Y6C2_TRYCR</name>
<evidence type="ECO:0000313" key="2">
    <source>
        <dbReference type="Proteomes" id="UP000583944"/>
    </source>
</evidence>
<evidence type="ECO:0000313" key="1">
    <source>
        <dbReference type="EMBL" id="KAF5222113.1"/>
    </source>
</evidence>
<organism evidence="1 2">
    <name type="scientific">Trypanosoma cruzi</name>
    <dbReference type="NCBI Taxonomy" id="5693"/>
    <lineage>
        <taxon>Eukaryota</taxon>
        <taxon>Discoba</taxon>
        <taxon>Euglenozoa</taxon>
        <taxon>Kinetoplastea</taxon>
        <taxon>Metakinetoplastina</taxon>
        <taxon>Trypanosomatida</taxon>
        <taxon>Trypanosomatidae</taxon>
        <taxon>Trypanosoma</taxon>
        <taxon>Schizotrypanum</taxon>
    </lineage>
</organism>
<sequence length="203" mass="22178">MAAIIAKRNAYASYDSFHESGTQSSSSNSAAGWIMWIVDTASTTPVAAHLPRTNKNGFIRRHGTCFPASGITVPRNDDKSTTKMATTCSPTVYGPLEPPQSPWLCSSLSPSWSPSQCCVAIFPLSNSYWERSASHVSFSLILLVGFKKLQFVAIIWGEKKSVMAQVEYWANLAVMGGKKCASLLSWVLFTASFCHPLFSLLQI</sequence>
<accession>A0A7J6Y6C2</accession>
<gene>
    <name evidence="1" type="ORF">ECC02_004867</name>
</gene>
<proteinExistence type="predicted"/>
<reference evidence="1 2" key="1">
    <citation type="journal article" date="2019" name="Genome Biol. Evol.">
        <title>Nanopore Sequencing Significantly Improves Genome Assembly of the Protozoan Parasite Trypanosoma cruzi.</title>
        <authorList>
            <person name="Diaz-Viraque F."/>
            <person name="Pita S."/>
            <person name="Greif G."/>
            <person name="de Souza R.C.M."/>
            <person name="Iraola G."/>
            <person name="Robello C."/>
        </authorList>
    </citation>
    <scope>NUCLEOTIDE SEQUENCE [LARGE SCALE GENOMIC DNA]</scope>
    <source>
        <strain evidence="1 2">Berenice</strain>
    </source>
</reference>
<protein>
    <submittedName>
        <fullName evidence="1">Uncharacterized protein</fullName>
    </submittedName>
</protein>
<comment type="caution">
    <text evidence="1">The sequence shown here is derived from an EMBL/GenBank/DDBJ whole genome shotgun (WGS) entry which is preliminary data.</text>
</comment>